<keyword evidence="4" id="KW-1185">Reference proteome</keyword>
<reference evidence="2" key="1">
    <citation type="submission" date="2022-03" db="EMBL/GenBank/DDBJ databases">
        <authorList>
            <person name="Sayadi A."/>
        </authorList>
    </citation>
    <scope>NUCLEOTIDE SEQUENCE</scope>
</reference>
<evidence type="ECO:0000313" key="2">
    <source>
        <dbReference type="EMBL" id="CAH1963438.1"/>
    </source>
</evidence>
<evidence type="ECO:0000313" key="3">
    <source>
        <dbReference type="EMBL" id="CAH2012292.1"/>
    </source>
</evidence>
<dbReference type="AlphaFoldDB" id="A0A9P0NZK1"/>
<proteinExistence type="predicted"/>
<organism evidence="2 4">
    <name type="scientific">Acanthoscelides obtectus</name>
    <name type="common">Bean weevil</name>
    <name type="synonym">Bruchus obtectus</name>
    <dbReference type="NCBI Taxonomy" id="200917"/>
    <lineage>
        <taxon>Eukaryota</taxon>
        <taxon>Metazoa</taxon>
        <taxon>Ecdysozoa</taxon>
        <taxon>Arthropoda</taxon>
        <taxon>Hexapoda</taxon>
        <taxon>Insecta</taxon>
        <taxon>Pterygota</taxon>
        <taxon>Neoptera</taxon>
        <taxon>Endopterygota</taxon>
        <taxon>Coleoptera</taxon>
        <taxon>Polyphaga</taxon>
        <taxon>Cucujiformia</taxon>
        <taxon>Chrysomeloidea</taxon>
        <taxon>Chrysomelidae</taxon>
        <taxon>Bruchinae</taxon>
        <taxon>Bruchini</taxon>
        <taxon>Acanthoscelides</taxon>
    </lineage>
</organism>
<dbReference type="Proteomes" id="UP001152888">
    <property type="component" value="Unassembled WGS sequence"/>
</dbReference>
<evidence type="ECO:0000256" key="1">
    <source>
        <dbReference type="SAM" id="Phobius"/>
    </source>
</evidence>
<keyword evidence="1" id="KW-1133">Transmembrane helix</keyword>
<dbReference type="EMBL" id="CAKOFQ010006707">
    <property type="protein sequence ID" value="CAH1963438.1"/>
    <property type="molecule type" value="Genomic_DNA"/>
</dbReference>
<keyword evidence="1" id="KW-0812">Transmembrane</keyword>
<keyword evidence="1" id="KW-0472">Membrane</keyword>
<evidence type="ECO:0000313" key="4">
    <source>
        <dbReference type="Proteomes" id="UP001152888"/>
    </source>
</evidence>
<comment type="caution">
    <text evidence="2">The sequence shown here is derived from an EMBL/GenBank/DDBJ whole genome shotgun (WGS) entry which is preliminary data.</text>
</comment>
<name>A0A9P0NZK1_ACAOB</name>
<protein>
    <submittedName>
        <fullName evidence="2">Uncharacterized protein</fullName>
    </submittedName>
</protein>
<dbReference type="EMBL" id="CAKOFQ010008163">
    <property type="protein sequence ID" value="CAH2012292.1"/>
    <property type="molecule type" value="Genomic_DNA"/>
</dbReference>
<gene>
    <name evidence="3" type="ORF">ACAOBT_LOCUS32746</name>
    <name evidence="2" type="ORF">ACAOBT_LOCUS5194</name>
</gene>
<sequence length="38" mass="4142">MEVVSEVDSALEEVQDLEGSAAFIMITTMTIITIIIID</sequence>
<accession>A0A9P0NZK1</accession>
<feature type="transmembrane region" description="Helical" evidence="1">
    <location>
        <begin position="20"/>
        <end position="37"/>
    </location>
</feature>